<name>A0A561UD60_9ACTN</name>
<dbReference type="Proteomes" id="UP000317940">
    <property type="component" value="Unassembled WGS sequence"/>
</dbReference>
<reference evidence="1 2" key="1">
    <citation type="submission" date="2019-06" db="EMBL/GenBank/DDBJ databases">
        <title>Sequencing the genomes of 1000 actinobacteria strains.</title>
        <authorList>
            <person name="Klenk H.-P."/>
        </authorList>
    </citation>
    <scope>NUCLEOTIDE SEQUENCE [LARGE SCALE GENOMIC DNA]</scope>
    <source>
        <strain evidence="1 2">DSM 44826</strain>
    </source>
</reference>
<dbReference type="Gene3D" id="1.25.10.10">
    <property type="entry name" value="Leucine-rich Repeat Variant"/>
    <property type="match status" value="1"/>
</dbReference>
<accession>A0A561UD60</accession>
<dbReference type="InterPro" id="IPR011989">
    <property type="entry name" value="ARM-like"/>
</dbReference>
<dbReference type="AlphaFoldDB" id="A0A561UD60"/>
<proteinExistence type="predicted"/>
<dbReference type="RefSeq" id="WP_170304856.1">
    <property type="nucleotide sequence ID" value="NZ_BAAAMZ010000008.1"/>
</dbReference>
<protein>
    <recommendedName>
        <fullName evidence="3">HEAT repeat protein</fullName>
    </recommendedName>
</protein>
<gene>
    <name evidence="1" type="ORF">FHX73_111094</name>
</gene>
<evidence type="ECO:0000313" key="1">
    <source>
        <dbReference type="EMBL" id="TWF97314.1"/>
    </source>
</evidence>
<evidence type="ECO:0000313" key="2">
    <source>
        <dbReference type="Proteomes" id="UP000317940"/>
    </source>
</evidence>
<organism evidence="1 2">
    <name type="scientific">Kitasatospora viridis</name>
    <dbReference type="NCBI Taxonomy" id="281105"/>
    <lineage>
        <taxon>Bacteria</taxon>
        <taxon>Bacillati</taxon>
        <taxon>Actinomycetota</taxon>
        <taxon>Actinomycetes</taxon>
        <taxon>Kitasatosporales</taxon>
        <taxon>Streptomycetaceae</taxon>
        <taxon>Kitasatospora</taxon>
    </lineage>
</organism>
<dbReference type="EMBL" id="VIWT01000001">
    <property type="protein sequence ID" value="TWF97314.1"/>
    <property type="molecule type" value="Genomic_DNA"/>
</dbReference>
<keyword evidence="2" id="KW-1185">Reference proteome</keyword>
<sequence>MDIELRRACVVALGELGRGGDYRDRADAGQALAAFAEVPEAAGVLGELLLDVGDTFVTLATARALLRRGDRCGLALVAAALAAADWSRGEWIHTAVTEVFGIFAEQHDQAVRLCEELAGEADDSVSAGARELLDMLAGIDPVLRPDTRSGG</sequence>
<evidence type="ECO:0008006" key="3">
    <source>
        <dbReference type="Google" id="ProtNLM"/>
    </source>
</evidence>
<comment type="caution">
    <text evidence="1">The sequence shown here is derived from an EMBL/GenBank/DDBJ whole genome shotgun (WGS) entry which is preliminary data.</text>
</comment>